<dbReference type="GO" id="GO:0005634">
    <property type="term" value="C:nucleus"/>
    <property type="evidence" value="ECO:0007669"/>
    <property type="project" value="UniProtKB-SubCell"/>
</dbReference>
<comment type="similarity">
    <text evidence="3">Belongs to the HARBI1 family.</text>
</comment>
<dbReference type="Pfam" id="PF13359">
    <property type="entry name" value="DDE_Tnp_4"/>
    <property type="match status" value="1"/>
</dbReference>
<dbReference type="GO" id="GO:0016787">
    <property type="term" value="F:hydrolase activity"/>
    <property type="evidence" value="ECO:0007669"/>
    <property type="project" value="UniProtKB-KW"/>
</dbReference>
<evidence type="ECO:0000256" key="3">
    <source>
        <dbReference type="ARBA" id="ARBA00006958"/>
    </source>
</evidence>
<accession>A0A671PQJ0</accession>
<keyword evidence="7" id="KW-0539">Nucleus</keyword>
<protein>
    <recommendedName>
        <fullName evidence="8">DDE Tnp4 domain-containing protein</fullName>
    </recommendedName>
</protein>
<evidence type="ECO:0000256" key="2">
    <source>
        <dbReference type="ARBA" id="ARBA00004123"/>
    </source>
</evidence>
<proteinExistence type="inferred from homology"/>
<sequence>MTCCCYILQRREELGESHTLIRELSSFEDKLYSYFRIPLPGFSQPIPHDLDEARRIYNYRLYLATGDSYKTVYLNYRLGKSTVATIIPEVCDTIWKKLQPLYMPIPSTDDWRKIADGFQERWQFPNCIGSLDGKHVVIQAPSNSGSTFYNYKGGFSIVLMALVDHKYGFTIIDVGGHGSNSDGGIFAQSALGKAIKNYNLAIPQPRPLPGFSQPIPHVIVADEAFPLSQNIMCPFPGKDLDEARRIYNYRLSRARRVVENSFGILASKWEVYQRRIKLQPQNVDKVIKATCVLHNYIIKTTDPTRHNQAPECMAESNTSGAIQNLQQCGNHPSREAFLIREAYKDYFMSTTGAVPWQQNVCFGVAQ</sequence>
<dbReference type="GO" id="GO:0004518">
    <property type="term" value="F:nuclease activity"/>
    <property type="evidence" value="ECO:0007669"/>
    <property type="project" value="UniProtKB-KW"/>
</dbReference>
<dbReference type="PANTHER" id="PTHR22930:SF269">
    <property type="entry name" value="NUCLEASE HARBI1-LIKE PROTEIN"/>
    <property type="match status" value="1"/>
</dbReference>
<evidence type="ECO:0000256" key="4">
    <source>
        <dbReference type="ARBA" id="ARBA00022722"/>
    </source>
</evidence>
<keyword evidence="10" id="KW-1185">Reference proteome</keyword>
<comment type="subcellular location">
    <subcellularLocation>
        <location evidence="2">Nucleus</location>
    </subcellularLocation>
</comment>
<dbReference type="GO" id="GO:0046872">
    <property type="term" value="F:metal ion binding"/>
    <property type="evidence" value="ECO:0007669"/>
    <property type="project" value="UniProtKB-KW"/>
</dbReference>
<organism evidence="9 10">
    <name type="scientific">Sinocyclocheilus anshuiensis</name>
    <dbReference type="NCBI Taxonomy" id="1608454"/>
    <lineage>
        <taxon>Eukaryota</taxon>
        <taxon>Metazoa</taxon>
        <taxon>Chordata</taxon>
        <taxon>Craniata</taxon>
        <taxon>Vertebrata</taxon>
        <taxon>Euteleostomi</taxon>
        <taxon>Actinopterygii</taxon>
        <taxon>Neopterygii</taxon>
        <taxon>Teleostei</taxon>
        <taxon>Ostariophysi</taxon>
        <taxon>Cypriniformes</taxon>
        <taxon>Cyprinidae</taxon>
        <taxon>Cyprininae</taxon>
        <taxon>Sinocyclocheilus</taxon>
    </lineage>
</organism>
<reference evidence="9" key="2">
    <citation type="submission" date="2025-09" db="UniProtKB">
        <authorList>
            <consortium name="Ensembl"/>
        </authorList>
    </citation>
    <scope>IDENTIFICATION</scope>
</reference>
<dbReference type="AlphaFoldDB" id="A0A671PQJ0"/>
<evidence type="ECO:0000313" key="9">
    <source>
        <dbReference type="Ensembl" id="ENSSANP00000058535.1"/>
    </source>
</evidence>
<evidence type="ECO:0000256" key="6">
    <source>
        <dbReference type="ARBA" id="ARBA00022801"/>
    </source>
</evidence>
<keyword evidence="5" id="KW-0479">Metal-binding</keyword>
<keyword evidence="4" id="KW-0540">Nuclease</keyword>
<keyword evidence="6" id="KW-0378">Hydrolase</keyword>
<feature type="domain" description="DDE Tnp4" evidence="8">
    <location>
        <begin position="131"/>
        <end position="295"/>
    </location>
</feature>
<evidence type="ECO:0000256" key="1">
    <source>
        <dbReference type="ARBA" id="ARBA00001968"/>
    </source>
</evidence>
<evidence type="ECO:0000256" key="7">
    <source>
        <dbReference type="ARBA" id="ARBA00023242"/>
    </source>
</evidence>
<dbReference type="InterPro" id="IPR027806">
    <property type="entry name" value="HARBI1_dom"/>
</dbReference>
<dbReference type="Proteomes" id="UP000472260">
    <property type="component" value="Unassembled WGS sequence"/>
</dbReference>
<dbReference type="PANTHER" id="PTHR22930">
    <property type="match status" value="1"/>
</dbReference>
<evidence type="ECO:0000313" key="10">
    <source>
        <dbReference type="Proteomes" id="UP000472260"/>
    </source>
</evidence>
<comment type="cofactor">
    <cofactor evidence="1">
        <name>a divalent metal cation</name>
        <dbReference type="ChEBI" id="CHEBI:60240"/>
    </cofactor>
</comment>
<evidence type="ECO:0000256" key="5">
    <source>
        <dbReference type="ARBA" id="ARBA00022723"/>
    </source>
</evidence>
<evidence type="ECO:0000259" key="8">
    <source>
        <dbReference type="Pfam" id="PF13359"/>
    </source>
</evidence>
<name>A0A671PQJ0_9TELE</name>
<reference evidence="9" key="1">
    <citation type="submission" date="2025-08" db="UniProtKB">
        <authorList>
            <consortium name="Ensembl"/>
        </authorList>
    </citation>
    <scope>IDENTIFICATION</scope>
</reference>
<dbReference type="Ensembl" id="ENSSANT00000062277.1">
    <property type="protein sequence ID" value="ENSSANP00000058535.1"/>
    <property type="gene ID" value="ENSSANG00000029285.1"/>
</dbReference>
<dbReference type="InterPro" id="IPR045249">
    <property type="entry name" value="HARBI1-like"/>
</dbReference>